<dbReference type="GO" id="GO:0060271">
    <property type="term" value="P:cilium assembly"/>
    <property type="evidence" value="ECO:0007669"/>
    <property type="project" value="TreeGrafter"/>
</dbReference>
<reference evidence="2" key="2">
    <citation type="submission" date="2025-09" db="UniProtKB">
        <authorList>
            <consortium name="Ensembl"/>
        </authorList>
    </citation>
    <scope>IDENTIFICATION</scope>
</reference>
<sequence>MELKFEVVLSSSIKRKKPWPRFCWLGQEKESVFLLDDKRISEINMVSGRTKKRTPKLHPLLSNVVKMASSHNGMWLCGLLASGELFLWNRDKDLLKTAAAEPEYRFITLMSAIRWPLCLQVSCNGTRVLLAAITGQVFLWESTEGRDFPGLRDGPVKGQWAHLLPLEETLLPSSKDKEASQHTIFVKTEVLADICLSAFVFTSGKQLVVTILKIQWSRVFVSSWATKTYPMSHLCPPCQPVKSRGALVPAFSPDGRLLAVALNQRKPKDTQVLFVSTHNFVSISSHLGGCGSKKMDIPSKYVRSYWVSSVSWSAEGLFFACVLKRGSLLMLARLGGLLTLTSSGCNVDFGPAHFLPLHPLVTYRFTFQQDDTSLSSSSLSVRDLLRQRFSVTWHPRLLYLIVSDGYMATVMKVRDRHSPALFLEALLKETGRDLEKASVKLEKSQVIGGGDLNQQSLGGTRELLEKPIIFYSAAFEEESDLEGLPAGPHVQEGGRLEFASMFDTLHAADTYGESALFPELGKIQRKLLAAWALAMSVGDAAEHRVRLLRHALRCVVWFAALLRSAPRREKDAPVCARLLRLIKALLSFLSWDSASSAGRRCLGPMVEFSEWMARLLLSPPPDAHLTGRCPVSSQSLSDVTRILHLVSASLDRTYCLEQKSCWSNEEEFSSSRPHLWLSDVPLNAPFTLLGEHLFLCGLYSLSTQTLRLQICQEASKGKGHSFALLLLNISSTMRLNELPRVSLLGGDRSVFQQTRLCLALLYSLLSRYHLREAQEFGDGVAQLILLRAGSRTDSLTGASDPLEGEDWELLRASVHDILKASAMAGVDVMSFPLSALLEKAKDACSLLPTLVPAEVYLPSPPLYCPQPSPNTQDPMGETEQFAEVICRHKVSGVLQRLLLLLRSAHCCRPAAQWYVGRLRRARHILHKCRNLIPLANICFRELCALCWMLHVRDQLSLHCRKYQAEYPCETIPDDSHVNSTNADALRWACRLLPFAHFLGGEEVLQDLMLSLLPELPPAADTLVRAFPQEEESVRVSLREKYNLLLQRLGQCSLLGTNASFKARKHLARLQRHLAPPELHLWQKADEDEGRGGANDTLSLGTTVSSGTLTDGAFQPVCSDADTPEAVSPKQARALCYFNLLLLVSKKAHKGDQKAASGMENARTSGEREKEWRSLPAVGSWEFELEDEEYLSFLELFLSYVLEKDAVDSMDCGEELPLLKGFCSQLREKELHSLTFDVVSTIHRRQRGGLPLERKQSAKPRSVFRTGCSYRAVASSLWSEDPVVGPDTSSHPGRGAETQKGLLGRRRPSDVSSAGGKEADVGSESSFFQNAFTARRPSESPLPGFSSSVEAPTDLQEGLDPELEARFPELGRLLEWMVRWADRRMLLGHRGKKREDVAGRPDEGVVIRVKATAPAILTSLGMLENRYAAQPQTDHSTSPKRIPERQWTVAPALPSDAERRTERESSVDTGYPASVNTPIWEEKLPINGKENLRQNRAQYEWSSALTDWGLQKTEQIYRLILADKDFVKCRKLYSLFLVLFFSSPHSYPVNPAPPTIQPKPPPHAESSDSRSVPLPDPAADRPRLQPPISSSGAAPADSTAATLPLLTSPTRQRLGDDLFRLVQHINYMSLSEVLGATFSSLQLAQQSSSFAGPTTDSSQPNMHLPSAPGIIPEPNAFPVQTTATAVPQTQARVPKSESGDPEASRIESRHVAAQPVTQGAGVSLHHCSQSQLASAGSVGATLQVFLRRSVLTVVLSLVPRCPHTLAVFVFQETQPLSVQTESPDVHQRQKRSLIPSSYGLPAATDDGRAVQRPPSDGGAQTGSAAQMLDLKLLKLHLPCAESQHAAAPRYAAQRARTLHTANFEPPESSQPEVPHHDRATWRKKDERQRNGFPVQIRNLIYNPAYDPLTVAQAVPLLPPVHGLRLLRLQDDARSTVTFPKLAMASTPRPAAISEAPIIRLLRIESGPKMVSSSDVSPRL</sequence>
<reference evidence="2" key="1">
    <citation type="submission" date="2025-08" db="UniProtKB">
        <authorList>
            <consortium name="Ensembl"/>
        </authorList>
    </citation>
    <scope>IDENTIFICATION</scope>
</reference>
<proteinExistence type="predicted"/>
<feature type="compositionally biased region" description="Low complexity" evidence="1">
    <location>
        <begin position="1588"/>
        <end position="1606"/>
    </location>
</feature>
<dbReference type="InterPro" id="IPR028236">
    <property type="entry name" value="CPLANE1"/>
</dbReference>
<organism evidence="2 3">
    <name type="scientific">Fundulus heteroclitus</name>
    <name type="common">Killifish</name>
    <name type="synonym">Mummichog</name>
    <dbReference type="NCBI Taxonomy" id="8078"/>
    <lineage>
        <taxon>Eukaryota</taxon>
        <taxon>Metazoa</taxon>
        <taxon>Chordata</taxon>
        <taxon>Craniata</taxon>
        <taxon>Vertebrata</taxon>
        <taxon>Euteleostomi</taxon>
        <taxon>Actinopterygii</taxon>
        <taxon>Neopterygii</taxon>
        <taxon>Teleostei</taxon>
        <taxon>Neoteleostei</taxon>
        <taxon>Acanthomorphata</taxon>
        <taxon>Ovalentaria</taxon>
        <taxon>Atherinomorphae</taxon>
        <taxon>Cyprinodontiformes</taxon>
        <taxon>Fundulidae</taxon>
        <taxon>Fundulus</taxon>
    </lineage>
</organism>
<evidence type="ECO:0000256" key="1">
    <source>
        <dbReference type="SAM" id="MobiDB-lite"/>
    </source>
</evidence>
<feature type="region of interest" description="Disordered" evidence="1">
    <location>
        <begin position="1778"/>
        <end position="1821"/>
    </location>
</feature>
<dbReference type="SUPFAM" id="SSF69322">
    <property type="entry name" value="Tricorn protease domain 2"/>
    <property type="match status" value="1"/>
</dbReference>
<feature type="compositionally biased region" description="Basic and acidic residues" evidence="1">
    <location>
        <begin position="1872"/>
        <end position="1887"/>
    </location>
</feature>
<feature type="region of interest" description="Disordered" evidence="1">
    <location>
        <begin position="1280"/>
        <end position="1321"/>
    </location>
</feature>
<feature type="region of interest" description="Disordered" evidence="1">
    <location>
        <begin position="1550"/>
        <end position="1606"/>
    </location>
</feature>
<evidence type="ECO:0000313" key="3">
    <source>
        <dbReference type="Proteomes" id="UP000265000"/>
    </source>
</evidence>
<feature type="region of interest" description="Disordered" evidence="1">
    <location>
        <begin position="1428"/>
        <end position="1473"/>
    </location>
</feature>
<feature type="compositionally biased region" description="Basic and acidic residues" evidence="1">
    <location>
        <begin position="1455"/>
        <end position="1465"/>
    </location>
</feature>
<name>A0A3Q2PYX9_FUNHE</name>
<dbReference type="GO" id="GO:0035869">
    <property type="term" value="C:ciliary transition zone"/>
    <property type="evidence" value="ECO:0007669"/>
    <property type="project" value="TreeGrafter"/>
</dbReference>
<protein>
    <submittedName>
        <fullName evidence="2">Uncharacterized protein</fullName>
    </submittedName>
</protein>
<keyword evidence="3" id="KW-1185">Reference proteome</keyword>
<evidence type="ECO:0000313" key="2">
    <source>
        <dbReference type="Ensembl" id="ENSFHEP00000018622.1"/>
    </source>
</evidence>
<dbReference type="Proteomes" id="UP000265000">
    <property type="component" value="Unplaced"/>
</dbReference>
<dbReference type="PANTHER" id="PTHR14492">
    <property type="entry name" value="JBTS17"/>
    <property type="match status" value="1"/>
</dbReference>
<feature type="region of interest" description="Disordered" evidence="1">
    <location>
        <begin position="1683"/>
        <end position="1705"/>
    </location>
</feature>
<feature type="compositionally biased region" description="Pro residues" evidence="1">
    <location>
        <begin position="1550"/>
        <end position="1562"/>
    </location>
</feature>
<dbReference type="Ensembl" id="ENSFHET00000034451.1">
    <property type="protein sequence ID" value="ENSFHEP00000018622.1"/>
    <property type="gene ID" value="ENSFHEG00000020660.1"/>
</dbReference>
<dbReference type="PANTHER" id="PTHR14492:SF4">
    <property type="entry name" value="CILIOGENESIS AND PLANAR POLARITY EFFECTOR 1"/>
    <property type="match status" value="1"/>
</dbReference>
<accession>A0A3Q2PYX9</accession>
<dbReference type="GeneTree" id="ENSGT00800000124150"/>
<feature type="region of interest" description="Disordered" evidence="1">
    <location>
        <begin position="1861"/>
        <end position="1887"/>
    </location>
</feature>
<feature type="compositionally biased region" description="Basic and acidic residues" evidence="1">
    <location>
        <begin position="1693"/>
        <end position="1705"/>
    </location>
</feature>